<dbReference type="RefSeq" id="WP_194707142.1">
    <property type="nucleotide sequence ID" value="NZ_JADKPN010000007.1"/>
</dbReference>
<dbReference type="InterPro" id="IPR011737">
    <property type="entry name" value="CHP02206_TP0381"/>
</dbReference>
<keyword evidence="1" id="KW-0812">Transmembrane</keyword>
<protein>
    <submittedName>
        <fullName evidence="2">TIGR02206 family membrane protein</fullName>
    </submittedName>
</protein>
<dbReference type="EMBL" id="JADKPN010000007">
    <property type="protein sequence ID" value="MBF4763946.1"/>
    <property type="molecule type" value="Genomic_DNA"/>
</dbReference>
<sequence length="235" mass="25626">MFHPWGTSHLVVLGVFAVGVVVLLAIGPLVRGRPVERPLAVALAAGNIVLGLIGTVTEFGDGSFKGNLPLQLCDFAWVPVAWALLTRHPLALALAYYWGLTLSLQAMAQPTLDEAFPDPNFFAFWGKHVLLVWGAVYATLTLRQGPDWRGYRRAVAATALWVGVAMSVNGLLDTNYGYFNAKPEGTVLDYLGPWPWYLLAEVAIVAGGWALITIPWMRNRRPSGTDVTPGTTRDR</sequence>
<dbReference type="NCBIfam" id="TIGR02206">
    <property type="entry name" value="intg_mem_TP0381"/>
    <property type="match status" value="1"/>
</dbReference>
<evidence type="ECO:0000313" key="3">
    <source>
        <dbReference type="Proteomes" id="UP000640489"/>
    </source>
</evidence>
<dbReference type="Proteomes" id="UP000640489">
    <property type="component" value="Unassembled WGS sequence"/>
</dbReference>
<accession>A0A930YD78</accession>
<organism evidence="2 3">
    <name type="scientific">Nocardioides islandensis</name>
    <dbReference type="NCBI Taxonomy" id="433663"/>
    <lineage>
        <taxon>Bacteria</taxon>
        <taxon>Bacillati</taxon>
        <taxon>Actinomycetota</taxon>
        <taxon>Actinomycetes</taxon>
        <taxon>Propionibacteriales</taxon>
        <taxon>Nocardioidaceae</taxon>
        <taxon>Nocardioides</taxon>
    </lineage>
</organism>
<feature type="transmembrane region" description="Helical" evidence="1">
    <location>
        <begin position="194"/>
        <end position="214"/>
    </location>
</feature>
<feature type="transmembrane region" description="Helical" evidence="1">
    <location>
        <begin position="6"/>
        <end position="26"/>
    </location>
</feature>
<evidence type="ECO:0000256" key="1">
    <source>
        <dbReference type="SAM" id="Phobius"/>
    </source>
</evidence>
<keyword evidence="3" id="KW-1185">Reference proteome</keyword>
<keyword evidence="1" id="KW-0472">Membrane</keyword>
<proteinExistence type="predicted"/>
<evidence type="ECO:0000313" key="2">
    <source>
        <dbReference type="EMBL" id="MBF4763946.1"/>
    </source>
</evidence>
<reference evidence="2" key="1">
    <citation type="submission" date="2020-11" db="EMBL/GenBank/DDBJ databases">
        <title>Nocardioides sp. nov., isolated from Soil of Cynanchum wilfordii Hemsley rhizosphere.</title>
        <authorList>
            <person name="Lee J.-S."/>
            <person name="Suh M.K."/>
            <person name="Kim J.-S."/>
        </authorList>
    </citation>
    <scope>NUCLEOTIDE SEQUENCE</scope>
    <source>
        <strain evidence="2">KCTC 19275</strain>
    </source>
</reference>
<feature type="transmembrane region" description="Helical" evidence="1">
    <location>
        <begin position="38"/>
        <end position="56"/>
    </location>
</feature>
<feature type="transmembrane region" description="Helical" evidence="1">
    <location>
        <begin position="154"/>
        <end position="172"/>
    </location>
</feature>
<dbReference type="AlphaFoldDB" id="A0A930YD78"/>
<keyword evidence="1" id="KW-1133">Transmembrane helix</keyword>
<name>A0A930YD78_9ACTN</name>
<gene>
    <name evidence="2" type="ORF">ISU07_12490</name>
</gene>
<comment type="caution">
    <text evidence="2">The sequence shown here is derived from an EMBL/GenBank/DDBJ whole genome shotgun (WGS) entry which is preliminary data.</text>
</comment>
<dbReference type="Pfam" id="PF14808">
    <property type="entry name" value="TMEM164"/>
    <property type="match status" value="1"/>
</dbReference>